<reference evidence="2" key="1">
    <citation type="journal article" date="2020" name="Stud. Mycol.">
        <title>101 Dothideomycetes genomes: a test case for predicting lifestyles and emergence of pathogens.</title>
        <authorList>
            <person name="Haridas S."/>
            <person name="Albert R."/>
            <person name="Binder M."/>
            <person name="Bloem J."/>
            <person name="Labutti K."/>
            <person name="Salamov A."/>
            <person name="Andreopoulos B."/>
            <person name="Baker S."/>
            <person name="Barry K."/>
            <person name="Bills G."/>
            <person name="Bluhm B."/>
            <person name="Cannon C."/>
            <person name="Castanera R."/>
            <person name="Culley D."/>
            <person name="Daum C."/>
            <person name="Ezra D."/>
            <person name="Gonzalez J."/>
            <person name="Henrissat B."/>
            <person name="Kuo A."/>
            <person name="Liang C."/>
            <person name="Lipzen A."/>
            <person name="Lutzoni F."/>
            <person name="Magnuson J."/>
            <person name="Mondo S."/>
            <person name="Nolan M."/>
            <person name="Ohm R."/>
            <person name="Pangilinan J."/>
            <person name="Park H.-J."/>
            <person name="Ramirez L."/>
            <person name="Alfaro M."/>
            <person name="Sun H."/>
            <person name="Tritt A."/>
            <person name="Yoshinaga Y."/>
            <person name="Zwiers L.-H."/>
            <person name="Turgeon B."/>
            <person name="Goodwin S."/>
            <person name="Spatafora J."/>
            <person name="Crous P."/>
            <person name="Grigoriev I."/>
        </authorList>
    </citation>
    <scope>NUCLEOTIDE SEQUENCE</scope>
    <source>
        <strain evidence="2">CBS 107.79</strain>
    </source>
</reference>
<dbReference type="Proteomes" id="UP000800036">
    <property type="component" value="Unassembled WGS sequence"/>
</dbReference>
<evidence type="ECO:0000313" key="2">
    <source>
        <dbReference type="EMBL" id="KAF1975820.1"/>
    </source>
</evidence>
<sequence length="351" mass="39290">VAKALKDSSEATSKFQQVIVEIEGLQDALTRLAALEPTESNLAHVNAVRRMALACSLPMQDFLSRLEKYETTMSPFQTANKLKTVGMKTQFALFMSEEIKKMRAMISGKVISINLLLSTYASESLSRTEAKLSTDQRLSQIKNDTASTRRSASTITAGITFMYTSLGTLCGLGIQILSILRSFPQELQALLQNLVRTNIQMYAVLLEVHRKICASPTLTLDSNIRVEDAFGQVRSLPYERFRHWEPFEGLLRAEFKNRPGAERVERGDFRLVHAKRPRISIDKDAWSSTITAGADLVILMLLTDLASQGSACPRQSCNGRTSLESQGQCTAWMDLSSIHLLRVDWINPWRN</sequence>
<dbReference type="AlphaFoldDB" id="A0A6A5VGI2"/>
<dbReference type="InterPro" id="IPR054464">
    <property type="entry name" value="ULD_fung"/>
</dbReference>
<keyword evidence="3" id="KW-1185">Reference proteome</keyword>
<feature type="non-terminal residue" evidence="2">
    <location>
        <position position="1"/>
    </location>
</feature>
<accession>A0A6A5VGI2</accession>
<dbReference type="PANTHER" id="PTHR38886:SF1">
    <property type="entry name" value="NACHT-NTPASE AND P-LOOP NTPASES N-TERMINAL DOMAIN-CONTAINING PROTEIN"/>
    <property type="match status" value="1"/>
</dbReference>
<evidence type="ECO:0000259" key="1">
    <source>
        <dbReference type="Pfam" id="PF22893"/>
    </source>
</evidence>
<protein>
    <recommendedName>
        <fullName evidence="1">Ubiquitin-like domain-containing protein</fullName>
    </recommendedName>
</protein>
<name>A0A6A5VGI2_9PLEO</name>
<feature type="domain" description="Ubiquitin-like" evidence="1">
    <location>
        <begin position="222"/>
        <end position="302"/>
    </location>
</feature>
<gene>
    <name evidence="2" type="ORF">BU23DRAFT_457585</name>
</gene>
<proteinExistence type="predicted"/>
<dbReference type="EMBL" id="ML976669">
    <property type="protein sequence ID" value="KAF1975820.1"/>
    <property type="molecule type" value="Genomic_DNA"/>
</dbReference>
<dbReference type="PANTHER" id="PTHR38886">
    <property type="entry name" value="SESA DOMAIN-CONTAINING PROTEIN"/>
    <property type="match status" value="1"/>
</dbReference>
<organism evidence="2 3">
    <name type="scientific">Bimuria novae-zelandiae CBS 107.79</name>
    <dbReference type="NCBI Taxonomy" id="1447943"/>
    <lineage>
        <taxon>Eukaryota</taxon>
        <taxon>Fungi</taxon>
        <taxon>Dikarya</taxon>
        <taxon>Ascomycota</taxon>
        <taxon>Pezizomycotina</taxon>
        <taxon>Dothideomycetes</taxon>
        <taxon>Pleosporomycetidae</taxon>
        <taxon>Pleosporales</taxon>
        <taxon>Massarineae</taxon>
        <taxon>Didymosphaeriaceae</taxon>
        <taxon>Bimuria</taxon>
    </lineage>
</organism>
<dbReference type="OrthoDB" id="3045089at2759"/>
<evidence type="ECO:0000313" key="3">
    <source>
        <dbReference type="Proteomes" id="UP000800036"/>
    </source>
</evidence>
<dbReference type="Pfam" id="PF22893">
    <property type="entry name" value="ULD_2"/>
    <property type="match status" value="1"/>
</dbReference>